<reference evidence="1 2" key="1">
    <citation type="journal article" date="2008" name="Nature">
        <title>The genome of the model beetle and pest Tribolium castaneum.</title>
        <authorList>
            <consortium name="Tribolium Genome Sequencing Consortium"/>
            <person name="Richards S."/>
            <person name="Gibbs R.A."/>
            <person name="Weinstock G.M."/>
            <person name="Brown S.J."/>
            <person name="Denell R."/>
            <person name="Beeman R.W."/>
            <person name="Gibbs R."/>
            <person name="Beeman R.W."/>
            <person name="Brown S.J."/>
            <person name="Bucher G."/>
            <person name="Friedrich M."/>
            <person name="Grimmelikhuijzen C.J."/>
            <person name="Klingler M."/>
            <person name="Lorenzen M."/>
            <person name="Richards S."/>
            <person name="Roth S."/>
            <person name="Schroder R."/>
            <person name="Tautz D."/>
            <person name="Zdobnov E.M."/>
            <person name="Muzny D."/>
            <person name="Gibbs R.A."/>
            <person name="Weinstock G.M."/>
            <person name="Attaway T."/>
            <person name="Bell S."/>
            <person name="Buhay C.J."/>
            <person name="Chandrabose M.N."/>
            <person name="Chavez D."/>
            <person name="Clerk-Blankenburg K.P."/>
            <person name="Cree A."/>
            <person name="Dao M."/>
            <person name="Davis C."/>
            <person name="Chacko J."/>
            <person name="Dinh H."/>
            <person name="Dugan-Rocha S."/>
            <person name="Fowler G."/>
            <person name="Garner T.T."/>
            <person name="Garnes J."/>
            <person name="Gnirke A."/>
            <person name="Hawes A."/>
            <person name="Hernandez J."/>
            <person name="Hines S."/>
            <person name="Holder M."/>
            <person name="Hume J."/>
            <person name="Jhangiani S.N."/>
            <person name="Joshi V."/>
            <person name="Khan Z.M."/>
            <person name="Jackson L."/>
            <person name="Kovar C."/>
            <person name="Kowis A."/>
            <person name="Lee S."/>
            <person name="Lewis L.R."/>
            <person name="Margolis J."/>
            <person name="Morgan M."/>
            <person name="Nazareth L.V."/>
            <person name="Nguyen N."/>
            <person name="Okwuonu G."/>
            <person name="Parker D."/>
            <person name="Richards S."/>
            <person name="Ruiz S.J."/>
            <person name="Santibanez J."/>
            <person name="Savard J."/>
            <person name="Scherer S.E."/>
            <person name="Schneider B."/>
            <person name="Sodergren E."/>
            <person name="Tautz D."/>
            <person name="Vattahil S."/>
            <person name="Villasana D."/>
            <person name="White C.S."/>
            <person name="Wright R."/>
            <person name="Park Y."/>
            <person name="Beeman R.W."/>
            <person name="Lord J."/>
            <person name="Oppert B."/>
            <person name="Lorenzen M."/>
            <person name="Brown S."/>
            <person name="Wang L."/>
            <person name="Savard J."/>
            <person name="Tautz D."/>
            <person name="Richards S."/>
            <person name="Weinstock G."/>
            <person name="Gibbs R.A."/>
            <person name="Liu Y."/>
            <person name="Worley K."/>
            <person name="Weinstock G."/>
            <person name="Elsik C.G."/>
            <person name="Reese J.T."/>
            <person name="Elhaik E."/>
            <person name="Landan G."/>
            <person name="Graur D."/>
            <person name="Arensburger P."/>
            <person name="Atkinson P."/>
            <person name="Beeman R.W."/>
            <person name="Beidler J."/>
            <person name="Brown S.J."/>
            <person name="Demuth J.P."/>
            <person name="Drury D.W."/>
            <person name="Du Y.Z."/>
            <person name="Fujiwara H."/>
            <person name="Lorenzen M."/>
            <person name="Maselli V."/>
            <person name="Osanai M."/>
            <person name="Park Y."/>
            <person name="Robertson H.M."/>
            <person name="Tu Z."/>
            <person name="Wang J.J."/>
            <person name="Wang S."/>
            <person name="Richards S."/>
            <person name="Song H."/>
            <person name="Zhang L."/>
            <person name="Sodergren E."/>
            <person name="Werner D."/>
            <person name="Stanke M."/>
            <person name="Morgenstern B."/>
            <person name="Solovyev V."/>
            <person name="Kosarev P."/>
            <person name="Brown G."/>
            <person name="Chen H.C."/>
            <person name="Ermolaeva O."/>
            <person name="Hlavina W."/>
            <person name="Kapustin Y."/>
            <person name="Kiryutin B."/>
            <person name="Kitts P."/>
            <person name="Maglott D."/>
            <person name="Pruitt K."/>
            <person name="Sapojnikov V."/>
            <person name="Souvorov A."/>
            <person name="Mackey A.J."/>
            <person name="Waterhouse R.M."/>
            <person name="Wyder S."/>
            <person name="Zdobnov E.M."/>
            <person name="Zdobnov E.M."/>
            <person name="Wyder S."/>
            <person name="Kriventseva E.V."/>
            <person name="Kadowaki T."/>
            <person name="Bork P."/>
            <person name="Aranda M."/>
            <person name="Bao R."/>
            <person name="Beermann A."/>
            <person name="Berns N."/>
            <person name="Bolognesi R."/>
            <person name="Bonneton F."/>
            <person name="Bopp D."/>
            <person name="Brown S.J."/>
            <person name="Bucher G."/>
            <person name="Butts T."/>
            <person name="Chaumot A."/>
            <person name="Denell R.E."/>
            <person name="Ferrier D.E."/>
            <person name="Friedrich M."/>
            <person name="Gordon C.M."/>
            <person name="Jindra M."/>
            <person name="Klingler M."/>
            <person name="Lan Q."/>
            <person name="Lattorff H.M."/>
            <person name="Laudet V."/>
            <person name="von Levetsow C."/>
            <person name="Liu Z."/>
            <person name="Lutz R."/>
            <person name="Lynch J.A."/>
            <person name="da Fonseca R.N."/>
            <person name="Posnien N."/>
            <person name="Reuter R."/>
            <person name="Roth S."/>
            <person name="Savard J."/>
            <person name="Schinko J.B."/>
            <person name="Schmitt C."/>
            <person name="Schoppmeier M."/>
            <person name="Schroder R."/>
            <person name="Shippy T.D."/>
            <person name="Simonnet F."/>
            <person name="Marques-Souza H."/>
            <person name="Tautz D."/>
            <person name="Tomoyasu Y."/>
            <person name="Trauner J."/>
            <person name="Van der Zee M."/>
            <person name="Vervoort M."/>
            <person name="Wittkopp N."/>
            <person name="Wimmer E.A."/>
            <person name="Yang X."/>
            <person name="Jones A.K."/>
            <person name="Sattelle D.B."/>
            <person name="Ebert P.R."/>
            <person name="Nelson D."/>
            <person name="Scott J.G."/>
            <person name="Beeman R.W."/>
            <person name="Muthukrishnan S."/>
            <person name="Kramer K.J."/>
            <person name="Arakane Y."/>
            <person name="Beeman R.W."/>
            <person name="Zhu Q."/>
            <person name="Hogenkamp D."/>
            <person name="Dixit R."/>
            <person name="Oppert B."/>
            <person name="Jiang H."/>
            <person name="Zou Z."/>
            <person name="Marshall J."/>
            <person name="Elpidina E."/>
            <person name="Vinokurov K."/>
            <person name="Oppert C."/>
            <person name="Zou Z."/>
            <person name="Evans J."/>
            <person name="Lu Z."/>
            <person name="Zhao P."/>
            <person name="Sumathipala N."/>
            <person name="Altincicek B."/>
            <person name="Vilcinskas A."/>
            <person name="Williams M."/>
            <person name="Hultmark D."/>
            <person name="Hetru C."/>
            <person name="Jiang H."/>
            <person name="Grimmelikhuijzen C.J."/>
            <person name="Hauser F."/>
            <person name="Cazzamali G."/>
            <person name="Williamson M."/>
            <person name="Park Y."/>
            <person name="Li B."/>
            <person name="Tanaka Y."/>
            <person name="Predel R."/>
            <person name="Neupert S."/>
            <person name="Schachtner J."/>
            <person name="Verleyen P."/>
            <person name="Raible F."/>
            <person name="Bork P."/>
            <person name="Friedrich M."/>
            <person name="Walden K.K."/>
            <person name="Robertson H.M."/>
            <person name="Angeli S."/>
            <person name="Foret S."/>
            <person name="Bucher G."/>
            <person name="Schuetz S."/>
            <person name="Maleszka R."/>
            <person name="Wimmer E.A."/>
            <person name="Beeman R.W."/>
            <person name="Lorenzen M."/>
            <person name="Tomoyasu Y."/>
            <person name="Miller S.C."/>
            <person name="Grossmann D."/>
            <person name="Bucher G."/>
        </authorList>
    </citation>
    <scope>NUCLEOTIDE SEQUENCE [LARGE SCALE GENOMIC DNA]</scope>
    <source>
        <strain evidence="1 2">Georgia GA2</strain>
    </source>
</reference>
<reference evidence="1 2" key="2">
    <citation type="journal article" date="2010" name="Nucleic Acids Res.">
        <title>BeetleBase in 2010: revisions to provide comprehensive genomic information for Tribolium castaneum.</title>
        <authorList>
            <person name="Kim H.S."/>
            <person name="Murphy T."/>
            <person name="Xia J."/>
            <person name="Caragea D."/>
            <person name="Park Y."/>
            <person name="Beeman R.W."/>
            <person name="Lorenzen M.D."/>
            <person name="Butcher S."/>
            <person name="Manak J.R."/>
            <person name="Brown S.J."/>
        </authorList>
    </citation>
    <scope>GENOME REANNOTATION</scope>
    <source>
        <strain evidence="1 2">Georgia GA2</strain>
    </source>
</reference>
<dbReference type="HOGENOM" id="CLU_1148529_0_0_1"/>
<name>D6WDK5_TRICA</name>
<evidence type="ECO:0000313" key="2">
    <source>
        <dbReference type="Proteomes" id="UP000007266"/>
    </source>
</evidence>
<keyword evidence="2" id="KW-1185">Reference proteome</keyword>
<organism evidence="1 2">
    <name type="scientific">Tribolium castaneum</name>
    <name type="common">Red flour beetle</name>
    <dbReference type="NCBI Taxonomy" id="7070"/>
    <lineage>
        <taxon>Eukaryota</taxon>
        <taxon>Metazoa</taxon>
        <taxon>Ecdysozoa</taxon>
        <taxon>Arthropoda</taxon>
        <taxon>Hexapoda</taxon>
        <taxon>Insecta</taxon>
        <taxon>Pterygota</taxon>
        <taxon>Neoptera</taxon>
        <taxon>Endopterygota</taxon>
        <taxon>Coleoptera</taxon>
        <taxon>Polyphaga</taxon>
        <taxon>Cucujiformia</taxon>
        <taxon>Tenebrionidae</taxon>
        <taxon>Tenebrionidae incertae sedis</taxon>
        <taxon>Tribolium</taxon>
    </lineage>
</organism>
<accession>D6WDK5</accession>
<proteinExistence type="predicted"/>
<sequence>MDINCSICRYKRPVLYSPSTNRNTNICGGGVFDNCRTIEQCCDGILSFFEERGKNASQFHQRGPRAAAWGATFPIGGNRRVVKQLLMSEKPVWKIISDNWCPENGLHRMIELLKWIKSRHVGVVARIKAQWGNNVSSNTHVTRHHISYNSQDGRPVSNAKRDARVMTTPFLGRNVGLLPDHYKSCKLDRGDIARVVHEQHLVRFHDEDVSRMPRMNFMTDDDGSLIRTEKYISWADGRTDDA</sequence>
<protein>
    <submittedName>
        <fullName evidence="1">Uncharacterized protein</fullName>
    </submittedName>
</protein>
<evidence type="ECO:0000313" key="1">
    <source>
        <dbReference type="EMBL" id="EEZ99962.1"/>
    </source>
</evidence>
<dbReference type="Proteomes" id="UP000007266">
    <property type="component" value="Linkage group 3"/>
</dbReference>
<gene>
    <name evidence="1" type="primary">GLEAN_02758</name>
    <name evidence="1" type="ORF">TcasGA2_TC002758</name>
</gene>
<dbReference type="EMBL" id="KQ971322">
    <property type="protein sequence ID" value="EEZ99962.1"/>
    <property type="molecule type" value="Genomic_DNA"/>
</dbReference>
<dbReference type="AlphaFoldDB" id="D6WDK5"/>